<feature type="domain" description="Uracil-DNA glycosylase-like" evidence="1">
    <location>
        <begin position="29"/>
        <end position="185"/>
    </location>
</feature>
<protein>
    <submittedName>
        <fullName evidence="2">IclR family transcriptional regulator</fullName>
    </submittedName>
</protein>
<proteinExistence type="predicted"/>
<dbReference type="Pfam" id="PF03167">
    <property type="entry name" value="UDG"/>
    <property type="match status" value="1"/>
</dbReference>
<accession>A0A919BKQ5</accession>
<dbReference type="SMART" id="SM00987">
    <property type="entry name" value="UreE_C"/>
    <property type="match status" value="1"/>
</dbReference>
<dbReference type="InterPro" id="IPR005122">
    <property type="entry name" value="Uracil-DNA_glycosylase-like"/>
</dbReference>
<dbReference type="SMART" id="SM00986">
    <property type="entry name" value="UDG"/>
    <property type="match status" value="1"/>
</dbReference>
<dbReference type="PANTHER" id="PTHR42160">
    <property type="entry name" value="URACIL-DNA GLYCOSYLASE SUPERFAMILY PROTEIN"/>
    <property type="match status" value="1"/>
</dbReference>
<dbReference type="InterPro" id="IPR047124">
    <property type="entry name" value="HI_0220.2"/>
</dbReference>
<dbReference type="InterPro" id="IPR036895">
    <property type="entry name" value="Uracil-DNA_glycosylase-like_sf"/>
</dbReference>
<dbReference type="RefSeq" id="WP_189770549.1">
    <property type="nucleotide sequence ID" value="NZ_BNCK01000004.1"/>
</dbReference>
<dbReference type="Proteomes" id="UP000623842">
    <property type="component" value="Unassembled WGS sequence"/>
</dbReference>
<evidence type="ECO:0000259" key="1">
    <source>
        <dbReference type="SMART" id="SM00986"/>
    </source>
</evidence>
<comment type="caution">
    <text evidence="2">The sequence shown here is derived from an EMBL/GenBank/DDBJ whole genome shotgun (WGS) entry which is preliminary data.</text>
</comment>
<reference evidence="2" key="2">
    <citation type="submission" date="2020-09" db="EMBL/GenBank/DDBJ databases">
        <authorList>
            <person name="Sun Q."/>
            <person name="Kim S."/>
        </authorList>
    </citation>
    <scope>NUCLEOTIDE SEQUENCE</scope>
    <source>
        <strain evidence="2">KCTC 42731</strain>
    </source>
</reference>
<dbReference type="CDD" id="cd10033">
    <property type="entry name" value="UDG_like"/>
    <property type="match status" value="1"/>
</dbReference>
<name>A0A919BKQ5_9GAMM</name>
<dbReference type="EMBL" id="BNCK01000004">
    <property type="protein sequence ID" value="GHF93670.1"/>
    <property type="molecule type" value="Genomic_DNA"/>
</dbReference>
<dbReference type="AlphaFoldDB" id="A0A919BKQ5"/>
<sequence length="198" mass="22696">MSDDTTFLLRQIRQCSLCQQNLPRAANPILQASNHSKILIAGQAPGAVTDEKNIPFDDLSGQRLRHWLGVTREQFYHADNFAILPMGFCFPGKGKNGDLPPLTLCAETWRKQLLNSMHNIELTLILGKYAIEWHLNTKESITVLTKQWQQQILQGYLVLPHPSPRNNRWLAKNTWFEQDVIPQLRLKVQSVLYAEVNV</sequence>
<evidence type="ECO:0000313" key="2">
    <source>
        <dbReference type="EMBL" id="GHF93670.1"/>
    </source>
</evidence>
<dbReference type="Gene3D" id="3.40.470.10">
    <property type="entry name" value="Uracil-DNA glycosylase-like domain"/>
    <property type="match status" value="1"/>
</dbReference>
<reference evidence="2" key="1">
    <citation type="journal article" date="2014" name="Int. J. Syst. Evol. Microbiol.">
        <title>Complete genome sequence of Corynebacterium casei LMG S-19264T (=DSM 44701T), isolated from a smear-ripened cheese.</title>
        <authorList>
            <consortium name="US DOE Joint Genome Institute (JGI-PGF)"/>
            <person name="Walter F."/>
            <person name="Albersmeier A."/>
            <person name="Kalinowski J."/>
            <person name="Ruckert C."/>
        </authorList>
    </citation>
    <scope>NUCLEOTIDE SEQUENCE</scope>
    <source>
        <strain evidence="2">KCTC 42731</strain>
    </source>
</reference>
<organism evidence="2 3">
    <name type="scientific">Thalassotalea marina</name>
    <dbReference type="NCBI Taxonomy" id="1673741"/>
    <lineage>
        <taxon>Bacteria</taxon>
        <taxon>Pseudomonadati</taxon>
        <taxon>Pseudomonadota</taxon>
        <taxon>Gammaproteobacteria</taxon>
        <taxon>Alteromonadales</taxon>
        <taxon>Colwelliaceae</taxon>
        <taxon>Thalassotalea</taxon>
    </lineage>
</organism>
<gene>
    <name evidence="2" type="ORF">GCM10017161_22720</name>
</gene>
<evidence type="ECO:0000313" key="3">
    <source>
        <dbReference type="Proteomes" id="UP000623842"/>
    </source>
</evidence>
<keyword evidence="3" id="KW-1185">Reference proteome</keyword>
<dbReference type="SUPFAM" id="SSF52141">
    <property type="entry name" value="Uracil-DNA glycosylase-like"/>
    <property type="match status" value="1"/>
</dbReference>
<dbReference type="PANTHER" id="PTHR42160:SF1">
    <property type="entry name" value="URACIL-DNA GLYCOSYLASE SUPERFAMILY PROTEIN"/>
    <property type="match status" value="1"/>
</dbReference>